<evidence type="ECO:0000313" key="2">
    <source>
        <dbReference type="Proteomes" id="UP000768646"/>
    </source>
</evidence>
<gene>
    <name evidence="1" type="ORF">PORY_002186</name>
</gene>
<sequence>MLKVLEAIIFLVYKQKDIEKNQTVVWILTFLVSFGFIYYVLHFLSGFNNKMPLKGRVGNVFITGGSQGVGKALAMICTRRGAHVCIVARNKKILNETLSEMETVKYSPNQKLQAISADLTIATEVKRALDEYSQSVPDIVFCCAGAAQPGFFVDLSLEQIEEGVKVNYLTAAYVAHEALRKMIRKPLPPKTPPRRIVFCSSLLAFLGMAGYSQYSPSKSALRSLADTLRQESILYGIQVHCAYLATVYTPGFEKEQLIKPELTKELEGADQGQTPEAVASCIIKNLEKGNFFITTEILGDLLKNNMRGPTPRDNVIIDTLFGYIASFIFPFVRINHDRIVQKYSKRENLFHINYLKKLFIIV</sequence>
<organism evidence="1 2">
    <name type="scientific">Pneumocystis oryctolagi</name>
    <dbReference type="NCBI Taxonomy" id="42067"/>
    <lineage>
        <taxon>Eukaryota</taxon>
        <taxon>Fungi</taxon>
        <taxon>Dikarya</taxon>
        <taxon>Ascomycota</taxon>
        <taxon>Taphrinomycotina</taxon>
        <taxon>Pneumocystomycetes</taxon>
        <taxon>Pneumocystaceae</taxon>
        <taxon>Pneumocystis</taxon>
    </lineage>
</organism>
<dbReference type="EMBL" id="JABTEG010000008">
    <property type="protein sequence ID" value="KAG4304476.1"/>
    <property type="molecule type" value="Genomic_DNA"/>
</dbReference>
<accession>A0ACB7CA68</accession>
<proteinExistence type="predicted"/>
<protein>
    <submittedName>
        <fullName evidence="1">Uncharacterized protein</fullName>
    </submittedName>
</protein>
<evidence type="ECO:0000313" key="1">
    <source>
        <dbReference type="EMBL" id="KAG4304476.1"/>
    </source>
</evidence>
<name>A0ACB7CA68_9ASCO</name>
<reference evidence="1 2" key="1">
    <citation type="journal article" date="2021" name="Commun. Biol.">
        <title>Genomic insights into the host specific adaptation of the Pneumocystis genus.</title>
        <authorList>
            <person name="Cisse O.H."/>
            <person name="Ma L."/>
            <person name="Dekker J.P."/>
            <person name="Khil P.P."/>
            <person name="Youn J.-H."/>
            <person name="Brenchley J.M."/>
            <person name="Blair R."/>
            <person name="Pahar B."/>
            <person name="Chabe M."/>
            <person name="Van Rompay K.K.A."/>
            <person name="Keesler R."/>
            <person name="Sukura A."/>
            <person name="Hirsch V."/>
            <person name="Kutty G."/>
            <person name="Liu Y."/>
            <person name="Peng L."/>
            <person name="Chen J."/>
            <person name="Song J."/>
            <person name="Weissenbacher-Lang C."/>
            <person name="Xu J."/>
            <person name="Upham N.S."/>
            <person name="Stajich J.E."/>
            <person name="Cuomo C.A."/>
            <person name="Cushion M.T."/>
            <person name="Kovacs J.A."/>
        </authorList>
    </citation>
    <scope>NUCLEOTIDE SEQUENCE [LARGE SCALE GENOMIC DNA]</scope>
    <source>
        <strain evidence="1 2">RABM</strain>
    </source>
</reference>
<keyword evidence="2" id="KW-1185">Reference proteome</keyword>
<dbReference type="Proteomes" id="UP000768646">
    <property type="component" value="Unassembled WGS sequence"/>
</dbReference>
<comment type="caution">
    <text evidence="1">The sequence shown here is derived from an EMBL/GenBank/DDBJ whole genome shotgun (WGS) entry which is preliminary data.</text>
</comment>